<dbReference type="NCBIfam" id="NF001033">
    <property type="entry name" value="PRK00114.1"/>
    <property type="match status" value="1"/>
</dbReference>
<feature type="disulfide bond" description="Redox-active" evidence="6">
    <location>
        <begin position="271"/>
        <end position="274"/>
    </location>
</feature>
<organism evidence="7 8">
    <name type="scientific">Filifactor alocis (strain ATCC 35896 / CCUG 47790 / D40 B5)</name>
    <name type="common">Fusobacterium alocis</name>
    <dbReference type="NCBI Taxonomy" id="546269"/>
    <lineage>
        <taxon>Bacteria</taxon>
        <taxon>Bacillati</taxon>
        <taxon>Bacillota</taxon>
        <taxon>Clostridia</taxon>
        <taxon>Peptostreptococcales</taxon>
        <taxon>Filifactoraceae</taxon>
        <taxon>Filifactor</taxon>
    </lineage>
</organism>
<comment type="subcellular location">
    <subcellularLocation>
        <location evidence="6">Cytoplasm</location>
    </subcellularLocation>
</comment>
<dbReference type="Pfam" id="PF01430">
    <property type="entry name" value="HSP33"/>
    <property type="match status" value="1"/>
</dbReference>
<dbReference type="PATRIC" id="fig|546269.5.peg.625"/>
<dbReference type="eggNOG" id="COG1281">
    <property type="taxonomic scope" value="Bacteria"/>
</dbReference>
<dbReference type="KEGG" id="faa:HMPREF0389_00040"/>
<dbReference type="InterPro" id="IPR016153">
    <property type="entry name" value="Heat_shock_Hsp33_N"/>
</dbReference>
<dbReference type="PANTHER" id="PTHR30111:SF1">
    <property type="entry name" value="33 KDA CHAPERONIN"/>
    <property type="match status" value="1"/>
</dbReference>
<evidence type="ECO:0000256" key="2">
    <source>
        <dbReference type="ARBA" id="ARBA00022833"/>
    </source>
</evidence>
<evidence type="ECO:0000256" key="1">
    <source>
        <dbReference type="ARBA" id="ARBA00022490"/>
    </source>
</evidence>
<dbReference type="AlphaFoldDB" id="D6GR36"/>
<feature type="disulfide bond" description="Redox-active" evidence="6">
    <location>
        <begin position="238"/>
        <end position="240"/>
    </location>
</feature>
<dbReference type="SUPFAM" id="SSF118352">
    <property type="entry name" value="HSP33 redox switch-like"/>
    <property type="match status" value="1"/>
</dbReference>
<comment type="similarity">
    <text evidence="6">Belongs to the HSP33 family.</text>
</comment>
<dbReference type="EMBL" id="CP002390">
    <property type="protein sequence ID" value="EFE28127.1"/>
    <property type="molecule type" value="Genomic_DNA"/>
</dbReference>
<keyword evidence="5 6" id="KW-0676">Redox-active center</keyword>
<dbReference type="GO" id="GO:0042026">
    <property type="term" value="P:protein refolding"/>
    <property type="evidence" value="ECO:0007669"/>
    <property type="project" value="TreeGrafter"/>
</dbReference>
<dbReference type="PANTHER" id="PTHR30111">
    <property type="entry name" value="33 KDA CHAPERONIN"/>
    <property type="match status" value="1"/>
</dbReference>
<protein>
    <recommendedName>
        <fullName evidence="6">33 kDa chaperonin</fullName>
    </recommendedName>
    <alternativeName>
        <fullName evidence="6">Heat shock protein 33 homolog</fullName>
        <shortName evidence="6">HSP33</shortName>
    </alternativeName>
</protein>
<comment type="function">
    <text evidence="6">Redox regulated molecular chaperone. Protects both thermally unfolding and oxidatively damaged proteins from irreversible aggregation. Plays an important role in the bacterial defense system toward oxidative stress.</text>
</comment>
<evidence type="ECO:0000313" key="8">
    <source>
        <dbReference type="Proteomes" id="UP000007468"/>
    </source>
</evidence>
<keyword evidence="8" id="KW-1185">Reference proteome</keyword>
<sequence>MGRLLRAISDNKTINMIAIDSKDMVEEARKVHQCTPVATAALGRVITAGTMMGVMMKEKNAKLTLQFKGDGPLGLLVCVSNSQGDAKGYIAHPEVNLPIRINDRKLDVSAGVGTKGTVSVIRDLGLKEPYIGQYPLTNGEIAEDLTAYYANSEQVPSSVALGVLVDVDGTVKSAGGFIVQLMPDASEEDIEILERNLRGVLSISHMLDEAERLEQIMEVILGELGMNVVEERQTRYFCDCSRERMERALISLGRYELEQLLMEDGQAELTCHFCNNRYLFQEKDLKELILASRPK</sequence>
<dbReference type="Gene3D" id="3.90.1280.10">
    <property type="entry name" value="HSP33 redox switch-like"/>
    <property type="match status" value="1"/>
</dbReference>
<evidence type="ECO:0000256" key="6">
    <source>
        <dbReference type="HAMAP-Rule" id="MF_00117"/>
    </source>
</evidence>
<comment type="PTM">
    <text evidence="6">Under oxidizing conditions two disulfide bonds are formed involving the reactive cysteines. Under reducing conditions zinc is bound to the reactive cysteines and the protein is inactive.</text>
</comment>
<dbReference type="InterPro" id="IPR000397">
    <property type="entry name" value="Heat_shock_Hsp33"/>
</dbReference>
<keyword evidence="4 6" id="KW-0143">Chaperone</keyword>
<keyword evidence="1 6" id="KW-0963">Cytoplasm</keyword>
<evidence type="ECO:0000256" key="3">
    <source>
        <dbReference type="ARBA" id="ARBA00023157"/>
    </source>
</evidence>
<dbReference type="Gene3D" id="3.55.30.10">
    <property type="entry name" value="Hsp33 domain"/>
    <property type="match status" value="1"/>
</dbReference>
<dbReference type="OrthoDB" id="9776534at2"/>
<dbReference type="RefSeq" id="WP_014262251.1">
    <property type="nucleotide sequence ID" value="NC_016630.1"/>
</dbReference>
<evidence type="ECO:0000313" key="7">
    <source>
        <dbReference type="EMBL" id="EFE28127.1"/>
    </source>
</evidence>
<dbReference type="InterPro" id="IPR016154">
    <property type="entry name" value="Heat_shock_Hsp33_C"/>
</dbReference>
<dbReference type="CDD" id="cd00498">
    <property type="entry name" value="Hsp33"/>
    <property type="match status" value="1"/>
</dbReference>
<accession>D6GR36</accession>
<gene>
    <name evidence="6 7" type="primary">hslO</name>
    <name evidence="7" type="ordered locus">HMPREF0389_00040</name>
</gene>
<evidence type="ECO:0000256" key="4">
    <source>
        <dbReference type="ARBA" id="ARBA00023186"/>
    </source>
</evidence>
<reference evidence="8" key="1">
    <citation type="submission" date="2010-12" db="EMBL/GenBank/DDBJ databases">
        <title>The genome sequence of Filifactor alocis strain ATCC 35896.</title>
        <authorList>
            <consortium name="The Broad Institute Genome Sequencing Platform"/>
            <person name="Ward D."/>
            <person name="Earl A."/>
            <person name="Feldgarden M."/>
            <person name="Young S.K."/>
            <person name="Gargeya S."/>
            <person name="Zeng Q."/>
            <person name="Alvarado L."/>
            <person name="Berlin A."/>
            <person name="Bochicchio J."/>
            <person name="Chapman S.B."/>
            <person name="Chen Z."/>
            <person name="Freedman E."/>
            <person name="Gellesch M."/>
            <person name="Goldberg J."/>
            <person name="Griggs A."/>
            <person name="Gujja S."/>
            <person name="Heilman E."/>
            <person name="Heiman D."/>
            <person name="Howarth C."/>
            <person name="Mehta T."/>
            <person name="Neiman D."/>
            <person name="Pearson M."/>
            <person name="Roberts A."/>
            <person name="Saif S."/>
            <person name="Shea T."/>
            <person name="Shenoy N."/>
            <person name="Sisk P."/>
            <person name="Stolte C."/>
            <person name="Sykes S."/>
            <person name="White J."/>
            <person name="Yandava C."/>
            <person name="Izard J."/>
            <person name="Blanton J.M."/>
            <person name="Baranova O.V."/>
            <person name="Tanner A.C."/>
            <person name="Dewhirst F.E."/>
            <person name="Haas B."/>
            <person name="Nusbaum C."/>
            <person name="Birren B."/>
        </authorList>
    </citation>
    <scope>NUCLEOTIDE SEQUENCE [LARGE SCALE GENOMIC DNA]</scope>
    <source>
        <strain evidence="8">ATCC 35896 / CCUG 47790 / D40 B5</strain>
    </source>
</reference>
<dbReference type="HAMAP" id="MF_00117">
    <property type="entry name" value="HslO"/>
    <property type="match status" value="1"/>
</dbReference>
<dbReference type="GO" id="GO:0005737">
    <property type="term" value="C:cytoplasm"/>
    <property type="evidence" value="ECO:0007669"/>
    <property type="project" value="UniProtKB-SubCell"/>
</dbReference>
<keyword evidence="2 6" id="KW-0862">Zinc</keyword>
<dbReference type="PIRSF" id="PIRSF005261">
    <property type="entry name" value="Heat_shock_Hsp33"/>
    <property type="match status" value="1"/>
</dbReference>
<keyword evidence="3 6" id="KW-1015">Disulfide bond</keyword>
<dbReference type="GO" id="GO:0051082">
    <property type="term" value="F:unfolded protein binding"/>
    <property type="evidence" value="ECO:0007669"/>
    <property type="project" value="UniProtKB-UniRule"/>
</dbReference>
<proteinExistence type="inferred from homology"/>
<evidence type="ECO:0000256" key="5">
    <source>
        <dbReference type="ARBA" id="ARBA00023284"/>
    </source>
</evidence>
<name>D6GR36_FILAD</name>
<dbReference type="GO" id="GO:0044183">
    <property type="term" value="F:protein folding chaperone"/>
    <property type="evidence" value="ECO:0007669"/>
    <property type="project" value="TreeGrafter"/>
</dbReference>
<dbReference type="SUPFAM" id="SSF64397">
    <property type="entry name" value="Hsp33 domain"/>
    <property type="match status" value="1"/>
</dbReference>
<dbReference type="Proteomes" id="UP000007468">
    <property type="component" value="Chromosome"/>
</dbReference>
<dbReference type="STRING" id="546269.HMPREF0389_00040"/>